<comment type="caution">
    <text evidence="2">The sequence shown here is derived from an EMBL/GenBank/DDBJ whole genome shotgun (WGS) entry which is preliminary data.</text>
</comment>
<dbReference type="VEuPathDB" id="FungiDB:H257_17371"/>
<evidence type="ECO:0000313" key="3">
    <source>
        <dbReference type="Proteomes" id="UP000284702"/>
    </source>
</evidence>
<proteinExistence type="predicted"/>
<keyword evidence="3" id="KW-1185">Reference proteome</keyword>
<accession>A0A425D402</accession>
<keyword evidence="1" id="KW-0175">Coiled coil</keyword>
<evidence type="ECO:0000256" key="1">
    <source>
        <dbReference type="SAM" id="Coils"/>
    </source>
</evidence>
<organism evidence="2 3">
    <name type="scientific">Aphanomyces astaci</name>
    <name type="common">Crayfish plague agent</name>
    <dbReference type="NCBI Taxonomy" id="112090"/>
    <lineage>
        <taxon>Eukaryota</taxon>
        <taxon>Sar</taxon>
        <taxon>Stramenopiles</taxon>
        <taxon>Oomycota</taxon>
        <taxon>Saprolegniomycetes</taxon>
        <taxon>Saprolegniales</taxon>
        <taxon>Verrucalvaceae</taxon>
        <taxon>Aphanomyces</taxon>
    </lineage>
</organism>
<dbReference type="Proteomes" id="UP000284702">
    <property type="component" value="Unassembled WGS sequence"/>
</dbReference>
<dbReference type="EMBL" id="MZMZ02002836">
    <property type="protein sequence ID" value="RQM23945.1"/>
    <property type="molecule type" value="Genomic_DNA"/>
</dbReference>
<dbReference type="AlphaFoldDB" id="A0A425D402"/>
<gene>
    <name evidence="2" type="ORF">B5M09_004280</name>
</gene>
<protein>
    <submittedName>
        <fullName evidence="2">Uncharacterized protein</fullName>
    </submittedName>
</protein>
<feature type="coiled-coil region" evidence="1">
    <location>
        <begin position="182"/>
        <end position="216"/>
    </location>
</feature>
<name>A0A425D402_APHAT</name>
<sequence length="718" mass="79530">MCRSRYGFTFVTEIWDFLAARHDDVMDASGEDTEEQRGAASLLQVVQKELQAHTSAIRVVLTKLAERLVALERRVDGKSAAVQSMETLLHSMTGQLHDLHGNMGEWQEPVQMMRSNMQALVNTCDKLDQTSTAHSTLLERQAHALHSLNTKLDDTTKSSATSTKQEIEVLVQKTDSLHGHVLQQLEHTKTDLATKLDDVTKKVNVLDQDMQEMKEVKPLPPPSVPPPVVVPVLPEGTTKIPVEVHARRLAAGKPKGGRLTYLKQFRIPDDMQERLEHNIAALYATSVDDLVRPHTPDALLKPAADVLPWSGTSCRHHLPDVEPPTSANLMAFVRHHTQDDSVSATADMRNHMQSKFRAIYAMVNAARVDARGKQDALHVIMNRHVDGLHAKIKLLREQVHQLMPLAPPHQPAASLLVVADHGTTMAYVPALRLALLELSRNLHVVRQSKKHMSVDMRRNVDKILDVLNDAYHVLSSDETLAPAVVIKHTERVARVLAFGIQSTVELLSTTDAVSSKEMRNTLVAFSDAVTSRLQASDADEVARRRAAAVEQQLEQLKTDTHGALLSMSARLDELKQRGTMASLGERGATTVQSRHDINERGKLLAAFEHDLHQMKLHLQTTDAMLQKLSSDLEHTTRLVSRYVPNVHASDGDSPSKAKKYAAKSSRATLQALNPCSISATTFPKQTSLSTLCVQNALRQPIRKAPFTPPSTKHHPESS</sequence>
<reference evidence="2" key="1">
    <citation type="submission" date="2018-07" db="EMBL/GenBank/DDBJ databases">
        <title>Annotation of Aphanomyces astaci genome assembly.</title>
        <authorList>
            <person name="Studholme D.J."/>
        </authorList>
    </citation>
    <scope>NUCLEOTIDE SEQUENCE [LARGE SCALE GENOMIC DNA]</scope>
    <source>
        <strain evidence="2">Pc</strain>
    </source>
</reference>
<evidence type="ECO:0000313" key="2">
    <source>
        <dbReference type="EMBL" id="RQM23945.1"/>
    </source>
</evidence>